<keyword evidence="6 14" id="KW-0812">Transmembrane</keyword>
<keyword evidence="10 14" id="KW-0046">Antibiotic resistance</keyword>
<sequence>MTNLNIIVLAVLQGVTEFLPISSSGHLILVPELTNWPDQGILMDMAVHVGTLAAVVLYFWRDVLAMAQGTLHILGGRRTPAARLTFMVLIATIPVVIAGFLWSRYGLTEWGRSAAVIGWTTLIFGILLYVADRFSVTLRRVDHMTALDALIVGLMQCLSLVPGTSRSGITATAGRFLGFERSEATRFSMLLSIPATAGAGTLMLGSLMKADNVEVNSQAALMAGISFVTALVTLTLFMSWIRRATFTPFVIYRIFLGIGLLIFAYWSTVGPILEPLLDW</sequence>
<feature type="transmembrane region" description="Helical" evidence="14">
    <location>
        <begin position="41"/>
        <end position="60"/>
    </location>
</feature>
<evidence type="ECO:0000256" key="14">
    <source>
        <dbReference type="HAMAP-Rule" id="MF_01006"/>
    </source>
</evidence>
<feature type="transmembrane region" description="Helical" evidence="14">
    <location>
        <begin position="187"/>
        <end position="207"/>
    </location>
</feature>
<dbReference type="GO" id="GO:0071555">
    <property type="term" value="P:cell wall organization"/>
    <property type="evidence" value="ECO:0007669"/>
    <property type="project" value="UniProtKB-KW"/>
</dbReference>
<evidence type="ECO:0000256" key="8">
    <source>
        <dbReference type="ARBA" id="ARBA00022989"/>
    </source>
</evidence>
<keyword evidence="16" id="KW-1185">Reference proteome</keyword>
<dbReference type="HAMAP" id="MF_01006">
    <property type="entry name" value="Undec_diphosphatase"/>
    <property type="match status" value="1"/>
</dbReference>
<gene>
    <name evidence="14" type="primary">uppP</name>
    <name evidence="15" type="ORF">IHV25_06770</name>
</gene>
<name>A0A8J6YMD3_9PROT</name>
<evidence type="ECO:0000256" key="11">
    <source>
        <dbReference type="ARBA" id="ARBA00032707"/>
    </source>
</evidence>
<dbReference type="PANTHER" id="PTHR30622:SF4">
    <property type="entry name" value="UNDECAPRENYL-DIPHOSPHATASE"/>
    <property type="match status" value="1"/>
</dbReference>
<comment type="subcellular location">
    <subcellularLocation>
        <location evidence="1 14">Cell membrane</location>
        <topology evidence="1 14">Multi-pass membrane protein</topology>
    </subcellularLocation>
</comment>
<feature type="transmembrane region" description="Helical" evidence="14">
    <location>
        <begin position="81"/>
        <end position="102"/>
    </location>
</feature>
<evidence type="ECO:0000256" key="7">
    <source>
        <dbReference type="ARBA" id="ARBA00022801"/>
    </source>
</evidence>
<feature type="transmembrane region" description="Helical" evidence="14">
    <location>
        <begin position="7"/>
        <end position="29"/>
    </location>
</feature>
<dbReference type="AlphaFoldDB" id="A0A8J6YMD3"/>
<protein>
    <recommendedName>
        <fullName evidence="4 14">Undecaprenyl-diphosphatase</fullName>
        <ecNumber evidence="3 14">3.6.1.27</ecNumber>
    </recommendedName>
    <alternativeName>
        <fullName evidence="12 14">Bacitracin resistance protein</fullName>
    </alternativeName>
    <alternativeName>
        <fullName evidence="11 14">Undecaprenyl pyrophosphate phosphatase</fullName>
    </alternativeName>
</protein>
<evidence type="ECO:0000256" key="9">
    <source>
        <dbReference type="ARBA" id="ARBA00023136"/>
    </source>
</evidence>
<dbReference type="Proteomes" id="UP000631034">
    <property type="component" value="Unassembled WGS sequence"/>
</dbReference>
<dbReference type="Pfam" id="PF02673">
    <property type="entry name" value="BacA"/>
    <property type="match status" value="1"/>
</dbReference>
<evidence type="ECO:0000256" key="5">
    <source>
        <dbReference type="ARBA" id="ARBA00022475"/>
    </source>
</evidence>
<comment type="function">
    <text evidence="14">Catalyzes the dephosphorylation of undecaprenyl diphosphate (UPP). Confers resistance to bacitracin.</text>
</comment>
<dbReference type="InterPro" id="IPR003824">
    <property type="entry name" value="UppP"/>
</dbReference>
<evidence type="ECO:0000256" key="13">
    <source>
        <dbReference type="ARBA" id="ARBA00047594"/>
    </source>
</evidence>
<comment type="miscellaneous">
    <text evidence="14">Bacitracin is thought to be involved in the inhibition of peptidoglycan synthesis by sequestering undecaprenyl diphosphate, thereby reducing the pool of lipid carrier available.</text>
</comment>
<dbReference type="GO" id="GO:0008360">
    <property type="term" value="P:regulation of cell shape"/>
    <property type="evidence" value="ECO:0007669"/>
    <property type="project" value="UniProtKB-KW"/>
</dbReference>
<keyword evidence="7 14" id="KW-0378">Hydrolase</keyword>
<feature type="transmembrane region" description="Helical" evidence="14">
    <location>
        <begin position="219"/>
        <end position="238"/>
    </location>
</feature>
<keyword evidence="8 14" id="KW-1133">Transmembrane helix</keyword>
<dbReference type="GO" id="GO:0005886">
    <property type="term" value="C:plasma membrane"/>
    <property type="evidence" value="ECO:0007669"/>
    <property type="project" value="UniProtKB-SubCell"/>
</dbReference>
<evidence type="ECO:0000313" key="16">
    <source>
        <dbReference type="Proteomes" id="UP000631034"/>
    </source>
</evidence>
<evidence type="ECO:0000256" key="12">
    <source>
        <dbReference type="ARBA" id="ARBA00032932"/>
    </source>
</evidence>
<dbReference type="NCBIfam" id="NF001393">
    <property type="entry name" value="PRK00281.2-4"/>
    <property type="match status" value="1"/>
</dbReference>
<evidence type="ECO:0000256" key="3">
    <source>
        <dbReference type="ARBA" id="ARBA00012374"/>
    </source>
</evidence>
<keyword evidence="9 14" id="KW-0472">Membrane</keyword>
<dbReference type="EMBL" id="JACZHT010000004">
    <property type="protein sequence ID" value="MBE1237348.1"/>
    <property type="molecule type" value="Genomic_DNA"/>
</dbReference>
<dbReference type="PANTHER" id="PTHR30622">
    <property type="entry name" value="UNDECAPRENYL-DIPHOSPHATASE"/>
    <property type="match status" value="1"/>
</dbReference>
<reference evidence="15" key="1">
    <citation type="submission" date="2020-10" db="EMBL/GenBank/DDBJ databases">
        <title>Genome sequence of the unusual species of purple photosynthetic bacteria, Phaeovibrio sulfidiphilus DSM 23193, type strain.</title>
        <authorList>
            <person name="Kyndt J.A."/>
            <person name="Meyer T.E."/>
        </authorList>
    </citation>
    <scope>NUCLEOTIDE SEQUENCE</scope>
    <source>
        <strain evidence="15">DSM 23193</strain>
    </source>
</reference>
<evidence type="ECO:0000256" key="6">
    <source>
        <dbReference type="ARBA" id="ARBA00022692"/>
    </source>
</evidence>
<evidence type="ECO:0000256" key="2">
    <source>
        <dbReference type="ARBA" id="ARBA00010621"/>
    </source>
</evidence>
<evidence type="ECO:0000256" key="1">
    <source>
        <dbReference type="ARBA" id="ARBA00004651"/>
    </source>
</evidence>
<proteinExistence type="inferred from homology"/>
<keyword evidence="5 14" id="KW-1003">Cell membrane</keyword>
<dbReference type="EC" id="3.6.1.27" evidence="3 14"/>
<dbReference type="RefSeq" id="WP_192534358.1">
    <property type="nucleotide sequence ID" value="NZ_JACZHT010000004.1"/>
</dbReference>
<comment type="catalytic activity">
    <reaction evidence="13 14">
        <text>di-trans,octa-cis-undecaprenyl diphosphate + H2O = di-trans,octa-cis-undecaprenyl phosphate + phosphate + H(+)</text>
        <dbReference type="Rhea" id="RHEA:28094"/>
        <dbReference type="ChEBI" id="CHEBI:15377"/>
        <dbReference type="ChEBI" id="CHEBI:15378"/>
        <dbReference type="ChEBI" id="CHEBI:43474"/>
        <dbReference type="ChEBI" id="CHEBI:58405"/>
        <dbReference type="ChEBI" id="CHEBI:60392"/>
        <dbReference type="EC" id="3.6.1.27"/>
    </reaction>
</comment>
<evidence type="ECO:0000313" key="15">
    <source>
        <dbReference type="EMBL" id="MBE1237348.1"/>
    </source>
</evidence>
<comment type="caution">
    <text evidence="15">The sequence shown here is derived from an EMBL/GenBank/DDBJ whole genome shotgun (WGS) entry which is preliminary data.</text>
</comment>
<evidence type="ECO:0000256" key="4">
    <source>
        <dbReference type="ARBA" id="ARBA00021581"/>
    </source>
</evidence>
<accession>A0A8J6YMD3</accession>
<feature type="transmembrane region" description="Helical" evidence="14">
    <location>
        <begin position="114"/>
        <end position="131"/>
    </location>
</feature>
<keyword evidence="14" id="KW-0133">Cell shape</keyword>
<dbReference type="GO" id="GO:0009252">
    <property type="term" value="P:peptidoglycan biosynthetic process"/>
    <property type="evidence" value="ECO:0007669"/>
    <property type="project" value="UniProtKB-KW"/>
</dbReference>
<dbReference type="GO" id="GO:0046677">
    <property type="term" value="P:response to antibiotic"/>
    <property type="evidence" value="ECO:0007669"/>
    <property type="project" value="UniProtKB-UniRule"/>
</dbReference>
<organism evidence="15 16">
    <name type="scientific">Phaeovibrio sulfidiphilus</name>
    <dbReference type="NCBI Taxonomy" id="1220600"/>
    <lineage>
        <taxon>Bacteria</taxon>
        <taxon>Pseudomonadati</taxon>
        <taxon>Pseudomonadota</taxon>
        <taxon>Alphaproteobacteria</taxon>
        <taxon>Rhodospirillales</taxon>
        <taxon>Rhodospirillaceae</taxon>
        <taxon>Phaeovibrio</taxon>
    </lineage>
</organism>
<keyword evidence="14" id="KW-0961">Cell wall biogenesis/degradation</keyword>
<evidence type="ECO:0000256" key="10">
    <source>
        <dbReference type="ARBA" id="ARBA00023251"/>
    </source>
</evidence>
<feature type="transmembrane region" description="Helical" evidence="14">
    <location>
        <begin position="250"/>
        <end position="273"/>
    </location>
</feature>
<keyword evidence="14" id="KW-0573">Peptidoglycan synthesis</keyword>
<comment type="similarity">
    <text evidence="2 14">Belongs to the UppP family.</text>
</comment>
<dbReference type="GO" id="GO:0050380">
    <property type="term" value="F:undecaprenyl-diphosphatase activity"/>
    <property type="evidence" value="ECO:0007669"/>
    <property type="project" value="UniProtKB-UniRule"/>
</dbReference>